<evidence type="ECO:0008006" key="3">
    <source>
        <dbReference type="Google" id="ProtNLM"/>
    </source>
</evidence>
<gene>
    <name evidence="1" type="ORF">RF11_14022</name>
</gene>
<organism evidence="1 2">
    <name type="scientific">Thelohanellus kitauei</name>
    <name type="common">Myxosporean</name>
    <dbReference type="NCBI Taxonomy" id="669202"/>
    <lineage>
        <taxon>Eukaryota</taxon>
        <taxon>Metazoa</taxon>
        <taxon>Cnidaria</taxon>
        <taxon>Myxozoa</taxon>
        <taxon>Myxosporea</taxon>
        <taxon>Bivalvulida</taxon>
        <taxon>Platysporina</taxon>
        <taxon>Myxobolidae</taxon>
        <taxon>Thelohanellus</taxon>
    </lineage>
</organism>
<protein>
    <recommendedName>
        <fullName evidence="3">Reverse transcriptase/retrotransposon-derived protein RNase H-like domain-containing protein</fullName>
    </recommendedName>
</protein>
<comment type="caution">
    <text evidence="1">The sequence shown here is derived from an EMBL/GenBank/DDBJ whole genome shotgun (WGS) entry which is preliminary data.</text>
</comment>
<evidence type="ECO:0000313" key="2">
    <source>
        <dbReference type="Proteomes" id="UP000031668"/>
    </source>
</evidence>
<accession>A0A0C2M6H7</accession>
<dbReference type="EMBL" id="JWZT01004931">
    <property type="protein sequence ID" value="KII62610.1"/>
    <property type="molecule type" value="Genomic_DNA"/>
</dbReference>
<reference evidence="1 2" key="1">
    <citation type="journal article" date="2014" name="Genome Biol. Evol.">
        <title>The genome of the myxosporean Thelohanellus kitauei shows adaptations to nutrient acquisition within its fish host.</title>
        <authorList>
            <person name="Yang Y."/>
            <person name="Xiong J."/>
            <person name="Zhou Z."/>
            <person name="Huo F."/>
            <person name="Miao W."/>
            <person name="Ran C."/>
            <person name="Liu Y."/>
            <person name="Zhang J."/>
            <person name="Feng J."/>
            <person name="Wang M."/>
            <person name="Wang M."/>
            <person name="Wang L."/>
            <person name="Yao B."/>
        </authorList>
    </citation>
    <scope>NUCLEOTIDE SEQUENCE [LARGE SCALE GENOMIC DNA]</scope>
    <source>
        <strain evidence="1">Wuqing</strain>
    </source>
</reference>
<keyword evidence="2" id="KW-1185">Reference proteome</keyword>
<evidence type="ECO:0000313" key="1">
    <source>
        <dbReference type="EMBL" id="KII62610.1"/>
    </source>
</evidence>
<dbReference type="AlphaFoldDB" id="A0A0C2M6H7"/>
<dbReference type="Proteomes" id="UP000031668">
    <property type="component" value="Unassembled WGS sequence"/>
</dbReference>
<sequence>MSSNTSGVDRSISIFQSVSDANNSDGIRRRSIMRKFFEDDILDQQKLVKWIHIAQPFFNECDREIFVIQKILNCLLNNVTTQPPGIFVLRCPSSFLTSNVSSINQELHDVSAFVDSVKTLTLKIDPLLSRTISDNPKVPNVWRRTRKACDKCGHEGLTLTNSHNFRLACDASDHDIGAALYTIINGEDIPIDLTNHTWNSAQRMYVKMDKDSFDLILNVRNYLTDEPYRQCSILLSLIWVRGCACNLNPHYFIISSTTIAKNSIQKSSDPKLVINLSIFQGSCHLIYGGDAKCCTTRCLPSDGDPSCGTTGWAQKDLGPPSGALGYALCDVISP</sequence>
<proteinExistence type="predicted"/>
<name>A0A0C2M6H7_THEKT</name>